<evidence type="ECO:0000313" key="3">
    <source>
        <dbReference type="Proteomes" id="UP000298358"/>
    </source>
</evidence>
<proteinExistence type="predicted"/>
<dbReference type="InterPro" id="IPR051162">
    <property type="entry name" value="T4SS_component"/>
</dbReference>
<comment type="caution">
    <text evidence="2">The sequence shown here is derived from an EMBL/GenBank/DDBJ whole genome shotgun (WGS) entry which is preliminary data.</text>
</comment>
<dbReference type="AlphaFoldDB" id="A0A4Y9FV09"/>
<dbReference type="Pfam" id="PF12846">
    <property type="entry name" value="AAA_10"/>
    <property type="match status" value="1"/>
</dbReference>
<feature type="compositionally biased region" description="Basic and acidic residues" evidence="1">
    <location>
        <begin position="15"/>
        <end position="25"/>
    </location>
</feature>
<gene>
    <name evidence="2" type="ORF">E4U02_07545</name>
</gene>
<dbReference type="Gene3D" id="3.40.50.300">
    <property type="entry name" value="P-loop containing nucleotide triphosphate hydrolases"/>
    <property type="match status" value="2"/>
</dbReference>
<dbReference type="EMBL" id="SPQB01000014">
    <property type="protein sequence ID" value="TFU33097.1"/>
    <property type="molecule type" value="Genomic_DNA"/>
</dbReference>
<reference evidence="2 3" key="1">
    <citation type="submission" date="2019-03" db="EMBL/GenBank/DDBJ databases">
        <title>Diversity of the mouse oral microbiome.</title>
        <authorList>
            <person name="Joseph S."/>
            <person name="Aduse-Opoku J."/>
            <person name="Curtis M."/>
            <person name="Wade W."/>
            <person name="Hashim A."/>
        </authorList>
    </citation>
    <scope>NUCLEOTIDE SEQUENCE [LARGE SCALE GENOMIC DNA]</scope>
    <source>
        <strain evidence="2 3">P1012</strain>
    </source>
</reference>
<evidence type="ECO:0000313" key="2">
    <source>
        <dbReference type="EMBL" id="TFU33097.1"/>
    </source>
</evidence>
<dbReference type="SUPFAM" id="SSF52540">
    <property type="entry name" value="P-loop containing nucleoside triphosphate hydrolases"/>
    <property type="match status" value="1"/>
</dbReference>
<organism evidence="2 3">
    <name type="scientific">Microbacterium paludicola</name>
    <dbReference type="NCBI Taxonomy" id="300019"/>
    <lineage>
        <taxon>Bacteria</taxon>
        <taxon>Bacillati</taxon>
        <taxon>Actinomycetota</taxon>
        <taxon>Actinomycetes</taxon>
        <taxon>Micrococcales</taxon>
        <taxon>Microbacteriaceae</taxon>
        <taxon>Microbacterium</taxon>
    </lineage>
</organism>
<evidence type="ECO:0000256" key="1">
    <source>
        <dbReference type="SAM" id="MobiDB-lite"/>
    </source>
</evidence>
<dbReference type="PANTHER" id="PTHR30121">
    <property type="entry name" value="UNCHARACTERIZED PROTEIN YJGR-RELATED"/>
    <property type="match status" value="1"/>
</dbReference>
<name>A0A4Y9FV09_9MICO</name>
<dbReference type="Proteomes" id="UP000298358">
    <property type="component" value="Unassembled WGS sequence"/>
</dbReference>
<dbReference type="InterPro" id="IPR027417">
    <property type="entry name" value="P-loop_NTPase"/>
</dbReference>
<accession>A0A4Y9FV09</accession>
<evidence type="ECO:0008006" key="4">
    <source>
        <dbReference type="Google" id="ProtNLM"/>
    </source>
</evidence>
<protein>
    <recommendedName>
        <fullName evidence="4">ATP-binding protein</fullName>
    </recommendedName>
</protein>
<keyword evidence="3" id="KW-1185">Reference proteome</keyword>
<sequence>MQISSAEVVKRRNKRAEEQLVDQEKQQSGTLAITGSGSELDEVAETLAAYQRSLNSSDREVEVQGTIMYTVAAPSPELAVEQARFVAADFKASDFLLEAPLGGQEELWWAMQPGIPTSRIVRELSQITTGREFASGLPIVTSALGDERGIRIADNTTTGRHTPCLLDLYGSIAADASGSFGIVAELGAGKSVLLKIVAGSVVDRGGRIVVIDRTHLREYAIFAKSLPQASTRIVDILAPEWSLDPLRVFGPAQGARMVQSLFSMLLNLNSFDDEGIALSEILAPDYMTEHGIRSLGTLVAHLQTIADQDPIAKKLLRLIRVVSTKDIGRVLFDETLPPLDLNAEAIVFCTHGMELPDKEQVEQEHLFKQLTIDQVFGRAMYAQLVQIAREVCFADPSQLAVAFFDECHHITASRDGQDELRTFFRDGRKHGAAAAVASHDPEDFGDERTRGLIKIRFVMRQTDETLAKRAIKWLGLPVEPETVATITSDTSPMGPDGTVPMDRRGEAIMRDVRGRYGRIRTILPHRPERRLAVLSTPSKKPEEATA</sequence>
<dbReference type="PANTHER" id="PTHR30121:SF6">
    <property type="entry name" value="SLR6007 PROTEIN"/>
    <property type="match status" value="1"/>
</dbReference>
<feature type="region of interest" description="Disordered" evidence="1">
    <location>
        <begin position="1"/>
        <end position="27"/>
    </location>
</feature>
<dbReference type="OrthoDB" id="4647520at2"/>